<name>A0A8H6SBR1_9AGAR</name>
<feature type="compositionally biased region" description="Polar residues" evidence="1">
    <location>
        <begin position="135"/>
        <end position="144"/>
    </location>
</feature>
<dbReference type="EMBL" id="JACAZF010000009">
    <property type="protein sequence ID" value="KAF7295407.1"/>
    <property type="molecule type" value="Genomic_DNA"/>
</dbReference>
<keyword evidence="3" id="KW-1185">Reference proteome</keyword>
<comment type="caution">
    <text evidence="2">The sequence shown here is derived from an EMBL/GenBank/DDBJ whole genome shotgun (WGS) entry which is preliminary data.</text>
</comment>
<organism evidence="2 3">
    <name type="scientific">Mycena indigotica</name>
    <dbReference type="NCBI Taxonomy" id="2126181"/>
    <lineage>
        <taxon>Eukaryota</taxon>
        <taxon>Fungi</taxon>
        <taxon>Dikarya</taxon>
        <taxon>Basidiomycota</taxon>
        <taxon>Agaricomycotina</taxon>
        <taxon>Agaricomycetes</taxon>
        <taxon>Agaricomycetidae</taxon>
        <taxon>Agaricales</taxon>
        <taxon>Marasmiineae</taxon>
        <taxon>Mycenaceae</taxon>
        <taxon>Mycena</taxon>
    </lineage>
</organism>
<gene>
    <name evidence="2" type="ORF">MIND_01080300</name>
</gene>
<sequence length="516" mass="56567">MVLSCVCGETRLSEAALSRHTVNCAAYINMISTLGGGDNQTTAPIGPTLPSRQRRGRGRGQRGVPLDRQAIPLTNPASASQSPPSPVIEANMHIPDIGARELEVEEELVAHQPACETLGLPNAELESPATAPNAIPTTQASSQPPALVLQPPTPAVTATGRPQRTIRLPGRYREELPTNLAPADNLPATAQRQPEPMPQRRVHLIVRDTFRTAVNKFGLWRSYLHRPTYDPDTLLGLDDLCNYFAPANEAGGFPHQPANLPVPPMNRLNTSASLLLDWQNNGHTTKSSAQLDSLVSEVLLHPNAHQRGAHPYWYAQVLGILNATVSRVTATDRTRPVRMEFLWVRWLGDQPGYTSGLREGRLPVMGFVPDTDPYAFGFLDPEHVVRGAHLMPVFRRGRTSELLQTKSTTAARFPNETSDWEAFYVGIFVDRDMVMRYVGGGIGHLDAGHGELTVEDQEDDPNESVEGIAENSDSDDNISGSDSDESRESDYDSDEKMADFNEEEESDSEMEVDSSS</sequence>
<evidence type="ECO:0000256" key="1">
    <source>
        <dbReference type="SAM" id="MobiDB-lite"/>
    </source>
</evidence>
<feature type="compositionally biased region" description="Acidic residues" evidence="1">
    <location>
        <begin position="472"/>
        <end position="483"/>
    </location>
</feature>
<evidence type="ECO:0000313" key="2">
    <source>
        <dbReference type="EMBL" id="KAF7295407.1"/>
    </source>
</evidence>
<feature type="region of interest" description="Disordered" evidence="1">
    <location>
        <begin position="35"/>
        <end position="85"/>
    </location>
</feature>
<proteinExistence type="predicted"/>
<dbReference type="GeneID" id="59349892"/>
<accession>A0A8H6SBR1</accession>
<feature type="region of interest" description="Disordered" evidence="1">
    <location>
        <begin position="455"/>
        <end position="516"/>
    </location>
</feature>
<protein>
    <submittedName>
        <fullName evidence="2">Uncharacterized protein</fullName>
    </submittedName>
</protein>
<dbReference type="AlphaFoldDB" id="A0A8H6SBR1"/>
<feature type="compositionally biased region" description="Acidic residues" evidence="1">
    <location>
        <begin position="500"/>
        <end position="516"/>
    </location>
</feature>
<dbReference type="OrthoDB" id="3267098at2759"/>
<feature type="region of interest" description="Disordered" evidence="1">
    <location>
        <begin position="126"/>
        <end position="162"/>
    </location>
</feature>
<dbReference type="Proteomes" id="UP000636479">
    <property type="component" value="Unassembled WGS sequence"/>
</dbReference>
<dbReference type="RefSeq" id="XP_037216770.1">
    <property type="nucleotide sequence ID" value="XM_037367376.1"/>
</dbReference>
<reference evidence="2" key="1">
    <citation type="submission" date="2020-05" db="EMBL/GenBank/DDBJ databases">
        <title>Mycena genomes resolve the evolution of fungal bioluminescence.</title>
        <authorList>
            <person name="Tsai I.J."/>
        </authorList>
    </citation>
    <scope>NUCLEOTIDE SEQUENCE</scope>
    <source>
        <strain evidence="2">171206Taipei</strain>
    </source>
</reference>
<evidence type="ECO:0000313" key="3">
    <source>
        <dbReference type="Proteomes" id="UP000636479"/>
    </source>
</evidence>
<feature type="compositionally biased region" description="Basic and acidic residues" evidence="1">
    <location>
        <begin position="484"/>
        <end position="499"/>
    </location>
</feature>